<dbReference type="InterPro" id="IPR017972">
    <property type="entry name" value="Cyt_P450_CS"/>
</dbReference>
<comment type="similarity">
    <text evidence="2 12">Belongs to the cytochrome P450 family.</text>
</comment>
<reference evidence="15" key="1">
    <citation type="submission" date="2024-07" db="EMBL/GenBank/DDBJ databases">
        <title>Two chromosome-level genome assemblies of Korean endemic species Abeliophyllum distichum and Forsythia ovata (Oleaceae).</title>
        <authorList>
            <person name="Jang H."/>
        </authorList>
    </citation>
    <scope>NUCLEOTIDE SEQUENCE [LARGE SCALE GENOMIC DNA]</scope>
</reference>
<dbReference type="Pfam" id="PF00067">
    <property type="entry name" value="p450"/>
    <property type="match status" value="1"/>
</dbReference>
<evidence type="ECO:0000313" key="14">
    <source>
        <dbReference type="EMBL" id="KAL2550418.1"/>
    </source>
</evidence>
<evidence type="ECO:0000256" key="2">
    <source>
        <dbReference type="ARBA" id="ARBA00010617"/>
    </source>
</evidence>
<sequence length="514" mass="58571">MESVLQYIVSITLAMAAILMGRLLFSWWILPNLVYKKLQANGFSGPKPSFPFGNLNDMKKKKKSADSSSIISHDIHSTAFPYFSRWQKLHGKVFIYWLGTEPFLYIADPEFLKKMTADIRGKGWGKPTVFKNDREPMFGNGLVMVEGEEWVRHRHVITPAFSPANLKAMSSLMVESATSMLDHWTDLINSGKPEIDVEKEIISTAGEIIAKTSFGMSYEYGREVLDKLREMQITLFKSNRYIGVPFSNFLNPKQILKAKKLGKEIDALLLSIITARRKSSKRHQPQQDLLGLLLAENTVDGRLGERPLTTRELVDECKTFFFGGHETTALAVTWTLLLLAQHREWQNELREEIREVIGNGEIDATMVAGLKKMGWVMNEVLRLYPPAPNVQRQARHDIKVDNLVIPNGTNMWVDVVSMHHDQNQWGQSVNEFKPERFKDDNLYGGCNHKMGFLPFGFGGRMCVGRNLTIMEYKIVLTLILTRFSFSLSPNYSHSPSIMLSLRPMQGLPLIFEPL</sequence>
<dbReference type="PROSITE" id="PS00086">
    <property type="entry name" value="CYTOCHROME_P450"/>
    <property type="match status" value="1"/>
</dbReference>
<dbReference type="GO" id="GO:0046872">
    <property type="term" value="F:metal ion binding"/>
    <property type="evidence" value="ECO:0007669"/>
    <property type="project" value="UniProtKB-KW"/>
</dbReference>
<evidence type="ECO:0000256" key="9">
    <source>
        <dbReference type="ARBA" id="ARBA00023033"/>
    </source>
</evidence>
<keyword evidence="5 11" id="KW-0479">Metal-binding</keyword>
<dbReference type="SUPFAM" id="SSF48264">
    <property type="entry name" value="Cytochrome P450"/>
    <property type="match status" value="1"/>
</dbReference>
<keyword evidence="6 13" id="KW-1133">Transmembrane helix</keyword>
<evidence type="ECO:0000256" key="6">
    <source>
        <dbReference type="ARBA" id="ARBA00022989"/>
    </source>
</evidence>
<dbReference type="Gene3D" id="1.10.630.10">
    <property type="entry name" value="Cytochrome P450"/>
    <property type="match status" value="1"/>
</dbReference>
<protein>
    <submittedName>
        <fullName evidence="14">Cytochrome</fullName>
    </submittedName>
</protein>
<keyword evidence="4 13" id="KW-0812">Transmembrane</keyword>
<dbReference type="InterPro" id="IPR001128">
    <property type="entry name" value="Cyt_P450"/>
</dbReference>
<comment type="subcellular location">
    <subcellularLocation>
        <location evidence="1">Membrane</location>
        <topology evidence="1">Single-pass membrane protein</topology>
    </subcellularLocation>
</comment>
<gene>
    <name evidence="14" type="ORF">Fot_11948</name>
</gene>
<dbReference type="EMBL" id="JBFOLJ010000003">
    <property type="protein sequence ID" value="KAL2550418.1"/>
    <property type="molecule type" value="Genomic_DNA"/>
</dbReference>
<evidence type="ECO:0000313" key="15">
    <source>
        <dbReference type="Proteomes" id="UP001604277"/>
    </source>
</evidence>
<evidence type="ECO:0000256" key="12">
    <source>
        <dbReference type="RuleBase" id="RU000461"/>
    </source>
</evidence>
<organism evidence="14 15">
    <name type="scientific">Forsythia ovata</name>
    <dbReference type="NCBI Taxonomy" id="205694"/>
    <lineage>
        <taxon>Eukaryota</taxon>
        <taxon>Viridiplantae</taxon>
        <taxon>Streptophyta</taxon>
        <taxon>Embryophyta</taxon>
        <taxon>Tracheophyta</taxon>
        <taxon>Spermatophyta</taxon>
        <taxon>Magnoliopsida</taxon>
        <taxon>eudicotyledons</taxon>
        <taxon>Gunneridae</taxon>
        <taxon>Pentapetalae</taxon>
        <taxon>asterids</taxon>
        <taxon>lamiids</taxon>
        <taxon>Lamiales</taxon>
        <taxon>Oleaceae</taxon>
        <taxon>Forsythieae</taxon>
        <taxon>Forsythia</taxon>
    </lineage>
</organism>
<feature type="binding site" description="axial binding residue" evidence="11">
    <location>
        <position position="462"/>
    </location>
    <ligand>
        <name>heme</name>
        <dbReference type="ChEBI" id="CHEBI:30413"/>
    </ligand>
    <ligandPart>
        <name>Fe</name>
        <dbReference type="ChEBI" id="CHEBI:18248"/>
    </ligandPart>
</feature>
<evidence type="ECO:0000256" key="10">
    <source>
        <dbReference type="ARBA" id="ARBA00023136"/>
    </source>
</evidence>
<dbReference type="PANTHER" id="PTHR24282">
    <property type="entry name" value="CYTOCHROME P450 FAMILY MEMBER"/>
    <property type="match status" value="1"/>
</dbReference>
<proteinExistence type="inferred from homology"/>
<dbReference type="AlphaFoldDB" id="A0ABD1WNV7"/>
<dbReference type="InterPro" id="IPR002401">
    <property type="entry name" value="Cyt_P450_E_grp-I"/>
</dbReference>
<accession>A0ABD1WNV7</accession>
<keyword evidence="15" id="KW-1185">Reference proteome</keyword>
<comment type="caution">
    <text evidence="14">The sequence shown here is derived from an EMBL/GenBank/DDBJ whole genome shotgun (WGS) entry which is preliminary data.</text>
</comment>
<keyword evidence="3 11" id="KW-0349">Heme</keyword>
<keyword evidence="9 12" id="KW-0503">Monooxygenase</keyword>
<comment type="cofactor">
    <cofactor evidence="11">
        <name>heme</name>
        <dbReference type="ChEBI" id="CHEBI:30413"/>
    </cofactor>
</comment>
<dbReference type="InterPro" id="IPR050665">
    <property type="entry name" value="Cytochrome_P450_Monooxygen"/>
</dbReference>
<dbReference type="PANTHER" id="PTHR24282:SF15">
    <property type="entry name" value="CYTOCHROME P450, FAMILY 715, SUBFAMILY A, POLYPEPTIDE 1"/>
    <property type="match status" value="1"/>
</dbReference>
<dbReference type="PRINTS" id="PR00385">
    <property type="entry name" value="P450"/>
</dbReference>
<dbReference type="GO" id="GO:0016020">
    <property type="term" value="C:membrane"/>
    <property type="evidence" value="ECO:0007669"/>
    <property type="project" value="UniProtKB-SubCell"/>
</dbReference>
<evidence type="ECO:0000256" key="1">
    <source>
        <dbReference type="ARBA" id="ARBA00004167"/>
    </source>
</evidence>
<evidence type="ECO:0000256" key="3">
    <source>
        <dbReference type="ARBA" id="ARBA00022617"/>
    </source>
</evidence>
<evidence type="ECO:0000256" key="5">
    <source>
        <dbReference type="ARBA" id="ARBA00022723"/>
    </source>
</evidence>
<evidence type="ECO:0000256" key="8">
    <source>
        <dbReference type="ARBA" id="ARBA00023004"/>
    </source>
</evidence>
<dbReference type="InterPro" id="IPR036396">
    <property type="entry name" value="Cyt_P450_sf"/>
</dbReference>
<evidence type="ECO:0000256" key="4">
    <source>
        <dbReference type="ARBA" id="ARBA00022692"/>
    </source>
</evidence>
<name>A0ABD1WNV7_9LAMI</name>
<keyword evidence="8 11" id="KW-0408">Iron</keyword>
<evidence type="ECO:0000256" key="13">
    <source>
        <dbReference type="SAM" id="Phobius"/>
    </source>
</evidence>
<dbReference type="GO" id="GO:0004497">
    <property type="term" value="F:monooxygenase activity"/>
    <property type="evidence" value="ECO:0007669"/>
    <property type="project" value="UniProtKB-KW"/>
</dbReference>
<feature type="transmembrane region" description="Helical" evidence="13">
    <location>
        <begin position="7"/>
        <end position="30"/>
    </location>
</feature>
<dbReference type="Proteomes" id="UP001604277">
    <property type="component" value="Unassembled WGS sequence"/>
</dbReference>
<evidence type="ECO:0000256" key="11">
    <source>
        <dbReference type="PIRSR" id="PIRSR602401-1"/>
    </source>
</evidence>
<keyword evidence="7 12" id="KW-0560">Oxidoreductase</keyword>
<dbReference type="PRINTS" id="PR00463">
    <property type="entry name" value="EP450I"/>
</dbReference>
<evidence type="ECO:0000256" key="7">
    <source>
        <dbReference type="ARBA" id="ARBA00023002"/>
    </source>
</evidence>
<keyword evidence="10 13" id="KW-0472">Membrane</keyword>